<proteinExistence type="predicted"/>
<comment type="caution">
    <text evidence="1">The sequence shown here is derived from an EMBL/GenBank/DDBJ whole genome shotgun (WGS) entry which is preliminary data.</text>
</comment>
<name>A0A0G0VEC1_9BACT</name>
<organism evidence="1 2">
    <name type="scientific">Candidatus Nomurabacteria bacterium GW2011_GWB1_40_7</name>
    <dbReference type="NCBI Taxonomy" id="1618744"/>
    <lineage>
        <taxon>Bacteria</taxon>
        <taxon>Candidatus Nomuraibacteriota</taxon>
    </lineage>
</organism>
<dbReference type="AlphaFoldDB" id="A0A0G0VEC1"/>
<dbReference type="Proteomes" id="UP000034452">
    <property type="component" value="Unassembled WGS sequence"/>
</dbReference>
<evidence type="ECO:0000313" key="1">
    <source>
        <dbReference type="EMBL" id="KKR70410.1"/>
    </source>
</evidence>
<accession>A0A0G0VEC1</accession>
<reference evidence="1 2" key="1">
    <citation type="journal article" date="2015" name="Nature">
        <title>rRNA introns, odd ribosomes, and small enigmatic genomes across a large radiation of phyla.</title>
        <authorList>
            <person name="Brown C.T."/>
            <person name="Hug L.A."/>
            <person name="Thomas B.C."/>
            <person name="Sharon I."/>
            <person name="Castelle C.J."/>
            <person name="Singh A."/>
            <person name="Wilkins M.J."/>
            <person name="Williams K.H."/>
            <person name="Banfield J.F."/>
        </authorList>
    </citation>
    <scope>NUCLEOTIDE SEQUENCE [LARGE SCALE GENOMIC DNA]</scope>
</reference>
<dbReference type="EMBL" id="LBZL01000006">
    <property type="protein sequence ID" value="KKR70410.1"/>
    <property type="molecule type" value="Genomic_DNA"/>
</dbReference>
<gene>
    <name evidence="1" type="ORF">UU13_C0006G0012</name>
</gene>
<sequence length="270" mass="29243">MDKIKKIATLFAGIIIITLLGFAPGSNGNEGKTIAIYWGDLGMKMINAGVIDKEKFENLYAQRGGLSEADKKLLSDSDNGNLVITPENSGVILNMLWAFGLANKNPILENGPMMDPRYGGAGNFASTGGWNLAKGNAMDHYSMHSFVILTPEQQMLVEKVAKNIYRPCCDNSTYFPDCNHGMAMLGLLELMASQGANEQNMYKVASEVNALWFPSQYEAIKTFMTSQGVGWNTVDPKKILGAEYSSASGYQKVLSQIKPLEQKGGGSCGA</sequence>
<protein>
    <submittedName>
        <fullName evidence="1">Uncharacterized protein</fullName>
    </submittedName>
</protein>
<evidence type="ECO:0000313" key="2">
    <source>
        <dbReference type="Proteomes" id="UP000034452"/>
    </source>
</evidence>